<evidence type="ECO:0000256" key="5">
    <source>
        <dbReference type="PROSITE-ProRule" id="PRU00042"/>
    </source>
</evidence>
<proteinExistence type="predicted"/>
<feature type="domain" description="C2H2-type" evidence="7">
    <location>
        <begin position="263"/>
        <end position="290"/>
    </location>
</feature>
<organism evidence="8">
    <name type="scientific">Heliothis virescens</name>
    <name type="common">Tobacco budworm moth</name>
    <dbReference type="NCBI Taxonomy" id="7102"/>
    <lineage>
        <taxon>Eukaryota</taxon>
        <taxon>Metazoa</taxon>
        <taxon>Ecdysozoa</taxon>
        <taxon>Arthropoda</taxon>
        <taxon>Hexapoda</taxon>
        <taxon>Insecta</taxon>
        <taxon>Pterygota</taxon>
        <taxon>Neoptera</taxon>
        <taxon>Endopterygota</taxon>
        <taxon>Lepidoptera</taxon>
        <taxon>Glossata</taxon>
        <taxon>Ditrysia</taxon>
        <taxon>Noctuoidea</taxon>
        <taxon>Noctuidae</taxon>
        <taxon>Heliothinae</taxon>
        <taxon>Heliothis</taxon>
    </lineage>
</organism>
<keyword evidence="4" id="KW-0862">Zinc</keyword>
<dbReference type="InterPro" id="IPR013087">
    <property type="entry name" value="Znf_C2H2_type"/>
</dbReference>
<feature type="domain" description="C2H2-type" evidence="7">
    <location>
        <begin position="379"/>
        <end position="406"/>
    </location>
</feature>
<dbReference type="SMART" id="SM00868">
    <property type="entry name" value="zf-AD"/>
    <property type="match status" value="1"/>
</dbReference>
<dbReference type="SMART" id="SM00355">
    <property type="entry name" value="ZnF_C2H2"/>
    <property type="match status" value="8"/>
</dbReference>
<name>A0A2A4JEY0_HELVI</name>
<dbReference type="Pfam" id="PF00096">
    <property type="entry name" value="zf-C2H2"/>
    <property type="match status" value="3"/>
</dbReference>
<dbReference type="PROSITE" id="PS50157">
    <property type="entry name" value="ZINC_FINGER_C2H2_2"/>
    <property type="match status" value="5"/>
</dbReference>
<dbReference type="STRING" id="7102.A0A2A4JEY0"/>
<dbReference type="InterPro" id="IPR036236">
    <property type="entry name" value="Znf_C2H2_sf"/>
</dbReference>
<feature type="domain" description="C2H2-type" evidence="7">
    <location>
        <begin position="294"/>
        <end position="321"/>
    </location>
</feature>
<evidence type="ECO:0000256" key="2">
    <source>
        <dbReference type="ARBA" id="ARBA00022737"/>
    </source>
</evidence>
<keyword evidence="2" id="KW-0677">Repeat</keyword>
<dbReference type="EMBL" id="NWSH01001784">
    <property type="protein sequence ID" value="PCG70144.1"/>
    <property type="molecule type" value="Genomic_DNA"/>
</dbReference>
<dbReference type="GO" id="GO:0008270">
    <property type="term" value="F:zinc ion binding"/>
    <property type="evidence" value="ECO:0007669"/>
    <property type="project" value="UniProtKB-KW"/>
</dbReference>
<evidence type="ECO:0000313" key="8">
    <source>
        <dbReference type="EMBL" id="PCG70144.1"/>
    </source>
</evidence>
<dbReference type="PANTHER" id="PTHR24379">
    <property type="entry name" value="KRAB AND ZINC FINGER DOMAIN-CONTAINING"/>
    <property type="match status" value="1"/>
</dbReference>
<dbReference type="PROSITE" id="PS00028">
    <property type="entry name" value="ZINC_FINGER_C2H2_1"/>
    <property type="match status" value="5"/>
</dbReference>
<dbReference type="GO" id="GO:0005634">
    <property type="term" value="C:nucleus"/>
    <property type="evidence" value="ECO:0007669"/>
    <property type="project" value="InterPro"/>
</dbReference>
<dbReference type="Gene3D" id="3.30.160.60">
    <property type="entry name" value="Classic Zinc Finger"/>
    <property type="match status" value="3"/>
</dbReference>
<accession>A0A2A4JEY0</accession>
<dbReference type="PANTHER" id="PTHR24379:SF121">
    <property type="entry name" value="C2H2-TYPE DOMAIN-CONTAINING PROTEIN"/>
    <property type="match status" value="1"/>
</dbReference>
<keyword evidence="1" id="KW-0479">Metal-binding</keyword>
<gene>
    <name evidence="8" type="ORF">B5V51_3324</name>
</gene>
<evidence type="ECO:0000256" key="1">
    <source>
        <dbReference type="ARBA" id="ARBA00022723"/>
    </source>
</evidence>
<feature type="domain" description="C2H2-type" evidence="7">
    <location>
        <begin position="433"/>
        <end position="460"/>
    </location>
</feature>
<evidence type="ECO:0000259" key="7">
    <source>
        <dbReference type="PROSITE" id="PS50157"/>
    </source>
</evidence>
<feature type="compositionally biased region" description="Basic residues" evidence="6">
    <location>
        <begin position="176"/>
        <end position="189"/>
    </location>
</feature>
<comment type="caution">
    <text evidence="8">The sequence shown here is derived from an EMBL/GenBank/DDBJ whole genome shotgun (WGS) entry which is preliminary data.</text>
</comment>
<reference evidence="8" key="1">
    <citation type="submission" date="2017-09" db="EMBL/GenBank/DDBJ databases">
        <title>Contemporary evolution of a Lepidopteran species, Heliothis virescens, in response to modern agricultural practices.</title>
        <authorList>
            <person name="Fritz M.L."/>
            <person name="Deyonke A.M."/>
            <person name="Papanicolaou A."/>
            <person name="Micinski S."/>
            <person name="Westbrook J."/>
            <person name="Gould F."/>
        </authorList>
    </citation>
    <scope>NUCLEOTIDE SEQUENCE [LARGE SCALE GENOMIC DNA]</scope>
    <source>
        <strain evidence="8">HvINT-</strain>
        <tissue evidence="8">Whole body</tissue>
    </source>
</reference>
<evidence type="ECO:0000256" key="4">
    <source>
        <dbReference type="ARBA" id="ARBA00022833"/>
    </source>
</evidence>
<feature type="region of interest" description="Disordered" evidence="6">
    <location>
        <begin position="166"/>
        <end position="213"/>
    </location>
</feature>
<evidence type="ECO:0000256" key="6">
    <source>
        <dbReference type="SAM" id="MobiDB-lite"/>
    </source>
</evidence>
<dbReference type="InterPro" id="IPR012934">
    <property type="entry name" value="Znf_AD"/>
</dbReference>
<feature type="compositionally biased region" description="Basic and acidic residues" evidence="6">
    <location>
        <begin position="190"/>
        <end position="212"/>
    </location>
</feature>
<dbReference type="AlphaFoldDB" id="A0A2A4JEY0"/>
<keyword evidence="3 5" id="KW-0863">Zinc-finger</keyword>
<dbReference type="SUPFAM" id="SSF57667">
    <property type="entry name" value="beta-beta-alpha zinc fingers"/>
    <property type="match status" value="2"/>
</dbReference>
<protein>
    <recommendedName>
        <fullName evidence="7">C2H2-type domain-containing protein</fullName>
    </recommendedName>
</protein>
<feature type="domain" description="C2H2-type" evidence="7">
    <location>
        <begin position="405"/>
        <end position="432"/>
    </location>
</feature>
<sequence>MSVAPLSLDGVCEGCLSPERQQPAEITEIEIKKLFFEIINKVGDQNVENLKLWLCSECKSSIKKFISFRRQVQDAHEILLRHLITSSGISTTTYPAVTLTKQSLAEAKAVDAATKELAFIKVEDGVDEGGCLLDDAEDFKTVLKPEISQPNHLDVSFSCKTKEDFTESDDEPLFNKRSKRGKGRGRKKKKNDDDAQPKVDRRKCPAPKREKPAGVVDTARVRLKLQQLNVPPGMLQCVVLSWQEVEAERQRGLCRETYTRHQYRCADCVLGFNHRSKLQAHMNKHSATYTRHQYRCADCVLGFNHRSKLQAHMNKHSASAGPLECGVCRVRCKHAHALSAHKRRHRVRWRCTVCGHTSSRAAVAADHCTRQHHAPPPQHTCRLCGHTDTSLAKLRGHMKSHAERQRCELCGKTFRDRTSLRTHLFLHSGEKEFSCPRCDKRFAFRKAMELHALTHDGHAHLYCHQCDVTFKNRMSYTQHMKYSLKHVDPAQLK</sequence>
<evidence type="ECO:0000256" key="3">
    <source>
        <dbReference type="ARBA" id="ARBA00022771"/>
    </source>
</evidence>